<feature type="transmembrane region" description="Helical" evidence="1">
    <location>
        <begin position="41"/>
        <end position="64"/>
    </location>
</feature>
<dbReference type="AlphaFoldDB" id="A0A254TI42"/>
<accession>A0A254TI42</accession>
<protein>
    <submittedName>
        <fullName evidence="2">NfeD family protein</fullName>
    </submittedName>
</protein>
<keyword evidence="1" id="KW-0812">Transmembrane</keyword>
<sequence length="150" mass="15933">MSEWIAWFGVAGVLVVLEMFTGTFYLLMIAIGLVAGGLAALAGGGTAVQLAVAGIAGAIATYGLRRSKWGKTSRRDAQRDPNVNLDIGQTLVVDEWAGQQGGVRTARVMYRGAMWDVELDAHAQARPGTYVIREVRGNRLVVAESGTANL</sequence>
<reference evidence="2 3" key="1">
    <citation type="submission" date="2016-02" db="EMBL/GenBank/DDBJ databases">
        <authorList>
            <person name="Wen L."/>
            <person name="He K."/>
            <person name="Yang H."/>
        </authorList>
    </citation>
    <scope>NUCLEOTIDE SEQUENCE [LARGE SCALE GENOMIC DNA]</scope>
    <source>
        <strain evidence="2 3">TSA40</strain>
    </source>
</reference>
<dbReference type="Proteomes" id="UP000197535">
    <property type="component" value="Unassembled WGS sequence"/>
</dbReference>
<name>A0A254TI42_9BURK</name>
<dbReference type="OrthoDB" id="5654021at2"/>
<evidence type="ECO:0000256" key="1">
    <source>
        <dbReference type="SAM" id="Phobius"/>
    </source>
</evidence>
<dbReference type="EMBL" id="LSTO01000001">
    <property type="protein sequence ID" value="OWW22175.1"/>
    <property type="molecule type" value="Genomic_DNA"/>
</dbReference>
<keyword evidence="3" id="KW-1185">Reference proteome</keyword>
<comment type="caution">
    <text evidence="2">The sequence shown here is derived from an EMBL/GenBank/DDBJ whole genome shotgun (WGS) entry which is preliminary data.</text>
</comment>
<organism evidence="2 3">
    <name type="scientific">Noviherbaspirillum denitrificans</name>
    <dbReference type="NCBI Taxonomy" id="1968433"/>
    <lineage>
        <taxon>Bacteria</taxon>
        <taxon>Pseudomonadati</taxon>
        <taxon>Pseudomonadota</taxon>
        <taxon>Betaproteobacteria</taxon>
        <taxon>Burkholderiales</taxon>
        <taxon>Oxalobacteraceae</taxon>
        <taxon>Noviherbaspirillum</taxon>
    </lineage>
</organism>
<feature type="transmembrane region" description="Helical" evidence="1">
    <location>
        <begin position="7"/>
        <end position="35"/>
    </location>
</feature>
<evidence type="ECO:0000313" key="3">
    <source>
        <dbReference type="Proteomes" id="UP000197535"/>
    </source>
</evidence>
<evidence type="ECO:0000313" key="2">
    <source>
        <dbReference type="EMBL" id="OWW22175.1"/>
    </source>
</evidence>
<proteinExistence type="predicted"/>
<gene>
    <name evidence="2" type="ORF">AYR66_24435</name>
</gene>
<keyword evidence="1" id="KW-0472">Membrane</keyword>
<keyword evidence="1" id="KW-1133">Transmembrane helix</keyword>